<dbReference type="PANTHER" id="PTHR36892:SF1">
    <property type="entry name" value="OS05G0518200 PROTEIN"/>
    <property type="match status" value="1"/>
</dbReference>
<dbReference type="Proteomes" id="UP001418222">
    <property type="component" value="Unassembled WGS sequence"/>
</dbReference>
<dbReference type="PANTHER" id="PTHR36892">
    <property type="entry name" value="OS01G0201800 PROTEIN"/>
    <property type="match status" value="1"/>
</dbReference>
<dbReference type="AlphaFoldDB" id="A0AAP0BFX3"/>
<name>A0AAP0BFX3_9ASPA</name>
<gene>
    <name evidence="1" type="ORF">KSP39_PZI013094</name>
</gene>
<dbReference type="EMBL" id="JBBWWQ010000011">
    <property type="protein sequence ID" value="KAK8936206.1"/>
    <property type="molecule type" value="Genomic_DNA"/>
</dbReference>
<keyword evidence="2" id="KW-1185">Reference proteome</keyword>
<protein>
    <submittedName>
        <fullName evidence="1">Uncharacterized protein</fullName>
    </submittedName>
</protein>
<accession>A0AAP0BFX3</accession>
<proteinExistence type="predicted"/>
<organism evidence="1 2">
    <name type="scientific">Platanthera zijinensis</name>
    <dbReference type="NCBI Taxonomy" id="2320716"/>
    <lineage>
        <taxon>Eukaryota</taxon>
        <taxon>Viridiplantae</taxon>
        <taxon>Streptophyta</taxon>
        <taxon>Embryophyta</taxon>
        <taxon>Tracheophyta</taxon>
        <taxon>Spermatophyta</taxon>
        <taxon>Magnoliopsida</taxon>
        <taxon>Liliopsida</taxon>
        <taxon>Asparagales</taxon>
        <taxon>Orchidaceae</taxon>
        <taxon>Orchidoideae</taxon>
        <taxon>Orchideae</taxon>
        <taxon>Orchidinae</taxon>
        <taxon>Platanthera</taxon>
    </lineage>
</organism>
<reference evidence="1 2" key="1">
    <citation type="journal article" date="2022" name="Nat. Plants">
        <title>Genomes of leafy and leafless Platanthera orchids illuminate the evolution of mycoheterotrophy.</title>
        <authorList>
            <person name="Li M.H."/>
            <person name="Liu K.W."/>
            <person name="Li Z."/>
            <person name="Lu H.C."/>
            <person name="Ye Q.L."/>
            <person name="Zhang D."/>
            <person name="Wang J.Y."/>
            <person name="Li Y.F."/>
            <person name="Zhong Z.M."/>
            <person name="Liu X."/>
            <person name="Yu X."/>
            <person name="Liu D.K."/>
            <person name="Tu X.D."/>
            <person name="Liu B."/>
            <person name="Hao Y."/>
            <person name="Liao X.Y."/>
            <person name="Jiang Y.T."/>
            <person name="Sun W.H."/>
            <person name="Chen J."/>
            <person name="Chen Y.Q."/>
            <person name="Ai Y."/>
            <person name="Zhai J.W."/>
            <person name="Wu S.S."/>
            <person name="Zhou Z."/>
            <person name="Hsiao Y.Y."/>
            <person name="Wu W.L."/>
            <person name="Chen Y.Y."/>
            <person name="Lin Y.F."/>
            <person name="Hsu J.L."/>
            <person name="Li C.Y."/>
            <person name="Wang Z.W."/>
            <person name="Zhao X."/>
            <person name="Zhong W.Y."/>
            <person name="Ma X.K."/>
            <person name="Ma L."/>
            <person name="Huang J."/>
            <person name="Chen G.Z."/>
            <person name="Huang M.Z."/>
            <person name="Huang L."/>
            <person name="Peng D.H."/>
            <person name="Luo Y.B."/>
            <person name="Zou S.Q."/>
            <person name="Chen S.P."/>
            <person name="Lan S."/>
            <person name="Tsai W.C."/>
            <person name="Van de Peer Y."/>
            <person name="Liu Z.J."/>
        </authorList>
    </citation>
    <scope>NUCLEOTIDE SEQUENCE [LARGE SCALE GENOMIC DNA]</scope>
    <source>
        <strain evidence="1">Lor287</strain>
    </source>
</reference>
<sequence>MRIAAWTRAVPAVLQIRPREFSLPPIPVRRYRWWADELDDVSPAADLSLEIPSVPVRSPEERNYDVDEIAEQEIGGRGFPIAEREPKKKIRTMAELIASSSQIEDVKGLVEAAPEEEKKTARTRKRKPKGRREGFMVNEKNVCKSKMMSSTYIHSLREPTCKKKFRKNAGDGVVESQKFEQAMRTLQKGAQFIKCRQRRRRTRRVTFSEKDDILGGSMRSSTMDHPQIKNPCQILISSSDSSAANNSSANHKADINAPAIDITVASSSKNNQAIDSHNDTGYGALETSGKEAPLAVMIDLNQAVETNSDDDNFWGTAHKEISINSTEINQESGLTNTPTITPTERDFYWNHSPHGDEHLFIGTPLNSQGAVVQIHPEMNMASGSDHNVFSAQRDVESDIEVNHLEIESKKVFYAGSNQRDHQSEWCSNQYPHELNFTEITDSGSLSVQNRELIEDEDGFLGSDSNRRKHSLPDYAVPDSLKNAFLREICNVDCQPKMLLMGRNVVVDGSNRYCHACGRSKTDKDCRMWQSLFSIAPENNIPKQWTQPEWPDSPSNYYDWKPRLSRNRDESVGNYNSEASVGIKHQYPTIESYERSIGQLMMSGSTNSKHKSAAFEPQIRYHDRESLKSLRLKTSATLPHWLLHAKCSEGNHLASSPYSDPAQISALAPSSSQSSSIFTGTNSNSEVLMNTGIKKKGMHGSHTHSAGFRNLEARDFILSNNYRI</sequence>
<comment type="caution">
    <text evidence="1">The sequence shown here is derived from an EMBL/GenBank/DDBJ whole genome shotgun (WGS) entry which is preliminary data.</text>
</comment>
<evidence type="ECO:0000313" key="1">
    <source>
        <dbReference type="EMBL" id="KAK8936206.1"/>
    </source>
</evidence>
<evidence type="ECO:0000313" key="2">
    <source>
        <dbReference type="Proteomes" id="UP001418222"/>
    </source>
</evidence>